<sequence length="85" mass="9668">MTQMIAHYTVADFAAFRSQFDQDAEDRSNNSLSLLQLWREDDRNVWALYQVADAARARDYLQGAAGVFNSRAGVLSADYRFVETV</sequence>
<dbReference type="RefSeq" id="WP_080621815.1">
    <property type="nucleotide sequence ID" value="NZ_CAWMZI010000001.1"/>
</dbReference>
<accession>A0A1V0GTQ0</accession>
<dbReference type="KEGG" id="pye:A6J80_13250"/>
<organism evidence="1 2">
    <name type="scientific">Paracoccus yeei</name>
    <dbReference type="NCBI Taxonomy" id="147645"/>
    <lineage>
        <taxon>Bacteria</taxon>
        <taxon>Pseudomonadati</taxon>
        <taxon>Pseudomonadota</taxon>
        <taxon>Alphaproteobacteria</taxon>
        <taxon>Rhodobacterales</taxon>
        <taxon>Paracoccaceae</taxon>
        <taxon>Paracoccus</taxon>
    </lineage>
</organism>
<proteinExistence type="predicted"/>
<keyword evidence="2" id="KW-1185">Reference proteome</keyword>
<dbReference type="Proteomes" id="UP000191257">
    <property type="component" value="Chromosome"/>
</dbReference>
<gene>
    <name evidence="1" type="ORF">A6J80_13250</name>
</gene>
<dbReference type="EMBL" id="CP020442">
    <property type="protein sequence ID" value="ARC37217.1"/>
    <property type="molecule type" value="Genomic_DNA"/>
</dbReference>
<reference evidence="1" key="1">
    <citation type="submission" date="2017-12" db="EMBL/GenBank/DDBJ databases">
        <title>FDA dAtabase for Regulatory Grade micrObial Sequences (FDA-ARGOS): Supporting development and validation of Infectious Disease Dx tests.</title>
        <authorList>
            <person name="Campos J."/>
            <person name="Goldberg B."/>
            <person name="Tallon L."/>
            <person name="Sadzewicz L."/>
            <person name="Sengamalay N."/>
            <person name="Ott S."/>
            <person name="Godinez A."/>
            <person name="Nagaraj S."/>
            <person name="Vyas G."/>
            <person name="Aluvathingal J."/>
            <person name="Nadendla S."/>
            <person name="Geyer C."/>
            <person name="Nandy P."/>
            <person name="Hobson J."/>
            <person name="Sichtig H."/>
        </authorList>
    </citation>
    <scope>NUCLEOTIDE SEQUENCE</scope>
    <source>
        <strain evidence="1">FDAARGOS_252</strain>
    </source>
</reference>
<dbReference type="AlphaFoldDB" id="A0A1V0GTQ0"/>
<dbReference type="STRING" id="147645.A6J80_13250"/>
<evidence type="ECO:0000313" key="1">
    <source>
        <dbReference type="EMBL" id="ARC37217.1"/>
    </source>
</evidence>
<evidence type="ECO:0000313" key="2">
    <source>
        <dbReference type="Proteomes" id="UP000191257"/>
    </source>
</evidence>
<name>A0A1V0GTQ0_9RHOB</name>
<protein>
    <submittedName>
        <fullName evidence="1">Uncharacterized protein</fullName>
    </submittedName>
</protein>
<dbReference type="eggNOG" id="ENOG5033EDB">
    <property type="taxonomic scope" value="Bacteria"/>
</dbReference>